<dbReference type="EMBL" id="DS999411">
    <property type="protein sequence ID" value="EED34266.1"/>
    <property type="molecule type" value="Genomic_DNA"/>
</dbReference>
<dbReference type="STRING" id="565045.NOR51B_203"/>
<evidence type="ECO:0000313" key="1">
    <source>
        <dbReference type="EMBL" id="EED34266.1"/>
    </source>
</evidence>
<proteinExistence type="predicted"/>
<dbReference type="HOGENOM" id="CLU_715328_0_0_6"/>
<dbReference type="eggNOG" id="ENOG502Z8E7">
    <property type="taxonomic scope" value="Bacteria"/>
</dbReference>
<dbReference type="GO" id="GO:0019441">
    <property type="term" value="P:L-tryptophan catabolic process to kynurenine"/>
    <property type="evidence" value="ECO:0007669"/>
    <property type="project" value="InterPro"/>
</dbReference>
<reference evidence="2" key="1">
    <citation type="journal article" date="2013" name="BMC Microbiol.">
        <title>Taxonomy and evolution of bacteriochlorophyll a-containing members of the OM60/NOR5 clade of marine gammaproteobacteria: description of Luminiphilus syltensis gen. nov., sp. nov., reclassification of Haliea rubra as Pseudohaliea rubra gen. nov., comb. nov., and emendation of Chromatocurvus halotolerans.</title>
        <authorList>
            <person name="Spring S."/>
            <person name="Riedel T."/>
            <person name="Sproer C."/>
            <person name="Yan S."/>
            <person name="Harder J."/>
            <person name="Fuchs B.M."/>
        </authorList>
    </citation>
    <scope>NUCLEOTIDE SEQUENCE [LARGE SCALE GENOMIC DNA]</scope>
    <source>
        <strain evidence="2">NOR51-B</strain>
    </source>
</reference>
<sequence>MTGNVENFDRWIRSEFADLNTVLENAYFQRSDRADVTAVGAAEKGQLRAAGTAHIVELLREGNTDEGFDAGFDLLGNVGLFMAACARHGIADQNAKDGDMPEASGLALQLGASLGVTPRFATSHLTTHNRAIDGRYKSFTTLRDDYLFTDYNTRGILGYKRAADALLRILPLGITHPVAADLLAAARDALKYVVQSNETLFTELDTDRFFYSVRPYFKPHRVGQHSYRGANAGDFAGINVIDMLLGLCRADHAYYSQLLVDKFLYMMPEDQSILRDCMRRRSLMDEFLCLPDSAWHDTHCRDNLALFLEVCDLHGQTATQHHNQLVTKFIEQPAVHIDDKHQENLTASGPPLEVLMRALARLRDLRSAADRDDIPSRYHDIVKLRAKL</sequence>
<dbReference type="Pfam" id="PF08933">
    <property type="entry name" value="PrnB"/>
    <property type="match status" value="1"/>
</dbReference>
<gene>
    <name evidence="1" type="ORF">NOR51B_203</name>
</gene>
<dbReference type="Proteomes" id="UP000004699">
    <property type="component" value="Unassembled WGS sequence"/>
</dbReference>
<dbReference type="GO" id="GO:0046872">
    <property type="term" value="F:metal ion binding"/>
    <property type="evidence" value="ECO:0007669"/>
    <property type="project" value="InterPro"/>
</dbReference>
<dbReference type="RefSeq" id="WP_009019014.1">
    <property type="nucleotide sequence ID" value="NZ_DS999411.1"/>
</dbReference>
<dbReference type="OrthoDB" id="4301605at2"/>
<organism evidence="1 2">
    <name type="scientific">Luminiphilus syltensis NOR5-1B</name>
    <dbReference type="NCBI Taxonomy" id="565045"/>
    <lineage>
        <taxon>Bacteria</taxon>
        <taxon>Pseudomonadati</taxon>
        <taxon>Pseudomonadota</taxon>
        <taxon>Gammaproteobacteria</taxon>
        <taxon>Cellvibrionales</taxon>
        <taxon>Halieaceae</taxon>
        <taxon>Luminiphilus</taxon>
    </lineage>
</organism>
<dbReference type="Gene3D" id="1.20.58.600">
    <property type="match status" value="1"/>
</dbReference>
<dbReference type="AlphaFoldDB" id="B8KTW6"/>
<keyword evidence="2" id="KW-1185">Reference proteome</keyword>
<protein>
    <submittedName>
        <fullName evidence="1">Conserved domain protein</fullName>
    </submittedName>
</protein>
<name>B8KTW6_9GAMM</name>
<dbReference type="SUPFAM" id="SSF140959">
    <property type="entry name" value="Indolic compounds 2,3-dioxygenase-like"/>
    <property type="match status" value="1"/>
</dbReference>
<dbReference type="Gene3D" id="1.20.58.480">
    <property type="match status" value="1"/>
</dbReference>
<evidence type="ECO:0000313" key="2">
    <source>
        <dbReference type="Proteomes" id="UP000004699"/>
    </source>
</evidence>
<dbReference type="InterPro" id="IPR037217">
    <property type="entry name" value="Trp/Indoleamine_2_3_dOase-like"/>
</dbReference>
<accession>B8KTW6</accession>
<dbReference type="InterPro" id="IPR015029">
    <property type="entry name" value="PrnB"/>
</dbReference>
<dbReference type="GO" id="GO:0020037">
    <property type="term" value="F:heme binding"/>
    <property type="evidence" value="ECO:0007669"/>
    <property type="project" value="InterPro"/>
</dbReference>